<organism evidence="1 2">
    <name type="scientific">Ancylostoma ceylanicum</name>
    <dbReference type="NCBI Taxonomy" id="53326"/>
    <lineage>
        <taxon>Eukaryota</taxon>
        <taxon>Metazoa</taxon>
        <taxon>Ecdysozoa</taxon>
        <taxon>Nematoda</taxon>
        <taxon>Chromadorea</taxon>
        <taxon>Rhabditida</taxon>
        <taxon>Rhabditina</taxon>
        <taxon>Rhabditomorpha</taxon>
        <taxon>Strongyloidea</taxon>
        <taxon>Ancylostomatidae</taxon>
        <taxon>Ancylostomatinae</taxon>
        <taxon>Ancylostoma</taxon>
    </lineage>
</organism>
<comment type="caution">
    <text evidence="1">The sequence shown here is derived from an EMBL/GenBank/DDBJ whole genome shotgun (WGS) entry which is preliminary data.</text>
</comment>
<accession>A0A016UG13</accession>
<dbReference type="AlphaFoldDB" id="A0A016UG13"/>
<sequence>MYAIGADKPQGGRHRCHSVRRICKTGLDSRIIRFILADGSPKSISIEQEWLRVSFRNVVYATLQSLFCYEVDEELFRCLCR</sequence>
<protein>
    <submittedName>
        <fullName evidence="1">Uncharacterized protein</fullName>
    </submittedName>
</protein>
<gene>
    <name evidence="1" type="primary">Acey_s0041.g447</name>
    <name evidence="1" type="ORF">Y032_0041g447</name>
</gene>
<proteinExistence type="predicted"/>
<name>A0A016UG13_9BILA</name>
<evidence type="ECO:0000313" key="1">
    <source>
        <dbReference type="EMBL" id="EYC14279.1"/>
    </source>
</evidence>
<reference evidence="2" key="1">
    <citation type="journal article" date="2015" name="Nat. Genet.">
        <title>The genome and transcriptome of the zoonotic hookworm Ancylostoma ceylanicum identify infection-specific gene families.</title>
        <authorList>
            <person name="Schwarz E.M."/>
            <person name="Hu Y."/>
            <person name="Antoshechkin I."/>
            <person name="Miller M.M."/>
            <person name="Sternberg P.W."/>
            <person name="Aroian R.V."/>
        </authorList>
    </citation>
    <scope>NUCLEOTIDE SEQUENCE</scope>
    <source>
        <strain evidence="2">HY135</strain>
    </source>
</reference>
<dbReference type="EMBL" id="JARK01001377">
    <property type="protein sequence ID" value="EYC14279.1"/>
    <property type="molecule type" value="Genomic_DNA"/>
</dbReference>
<dbReference type="Proteomes" id="UP000024635">
    <property type="component" value="Unassembled WGS sequence"/>
</dbReference>
<keyword evidence="2" id="KW-1185">Reference proteome</keyword>
<evidence type="ECO:0000313" key="2">
    <source>
        <dbReference type="Proteomes" id="UP000024635"/>
    </source>
</evidence>